<dbReference type="OrthoDB" id="9807213at2"/>
<dbReference type="EC" id="5.4.99.-" evidence="6"/>
<evidence type="ECO:0000313" key="10">
    <source>
        <dbReference type="Proteomes" id="UP000185678"/>
    </source>
</evidence>
<reference evidence="9 10" key="1">
    <citation type="submission" date="2017-01" db="EMBL/GenBank/DDBJ databases">
        <authorList>
            <person name="Mah S.A."/>
            <person name="Swanson W.J."/>
            <person name="Moy G.W."/>
            <person name="Vacquier V.D."/>
        </authorList>
    </citation>
    <scope>NUCLEOTIDE SEQUENCE [LARGE SCALE GENOMIC DNA]</scope>
    <source>
        <strain evidence="9 10">DSM 11589</strain>
    </source>
</reference>
<dbReference type="Pfam" id="PF01479">
    <property type="entry name" value="S4"/>
    <property type="match status" value="1"/>
</dbReference>
<feature type="compositionally biased region" description="Basic and acidic residues" evidence="7">
    <location>
        <begin position="514"/>
        <end position="527"/>
    </location>
</feature>
<keyword evidence="10" id="KW-1185">Reference proteome</keyword>
<evidence type="ECO:0000256" key="4">
    <source>
        <dbReference type="ARBA" id="ARBA00023235"/>
    </source>
</evidence>
<dbReference type="Gene3D" id="3.10.290.10">
    <property type="entry name" value="RNA-binding S4 domain"/>
    <property type="match status" value="1"/>
</dbReference>
<dbReference type="SMART" id="SM00363">
    <property type="entry name" value="S4"/>
    <property type="match status" value="1"/>
</dbReference>
<feature type="compositionally biased region" description="Low complexity" evidence="7">
    <location>
        <begin position="546"/>
        <end position="558"/>
    </location>
</feature>
<feature type="compositionally biased region" description="Basic and acidic residues" evidence="7">
    <location>
        <begin position="367"/>
        <end position="380"/>
    </location>
</feature>
<comment type="similarity">
    <text evidence="2 6">Belongs to the pseudouridine synthase RsuA family.</text>
</comment>
<dbReference type="STRING" id="80876.SAMN05421779_11339"/>
<dbReference type="InterPro" id="IPR006145">
    <property type="entry name" value="PsdUridine_synth_RsuA/RluA"/>
</dbReference>
<keyword evidence="4 6" id="KW-0413">Isomerase</keyword>
<dbReference type="SUPFAM" id="SSF55120">
    <property type="entry name" value="Pseudouridine synthase"/>
    <property type="match status" value="1"/>
</dbReference>
<name>A0A1N7QAR9_9PROT</name>
<dbReference type="Pfam" id="PF00849">
    <property type="entry name" value="PseudoU_synth_2"/>
    <property type="match status" value="1"/>
</dbReference>
<feature type="compositionally biased region" description="Basic and acidic residues" evidence="7">
    <location>
        <begin position="410"/>
        <end position="422"/>
    </location>
</feature>
<feature type="compositionally biased region" description="Basic and acidic residues" evidence="7">
    <location>
        <begin position="346"/>
        <end position="359"/>
    </location>
</feature>
<dbReference type="GO" id="GO:0000455">
    <property type="term" value="P:enzyme-directed rRNA pseudouridine synthesis"/>
    <property type="evidence" value="ECO:0007669"/>
    <property type="project" value="UniProtKB-ARBA"/>
</dbReference>
<dbReference type="NCBIfam" id="TIGR00093">
    <property type="entry name" value="pseudouridine synthase"/>
    <property type="match status" value="1"/>
</dbReference>
<dbReference type="InterPro" id="IPR000748">
    <property type="entry name" value="PsdUridine_synth_RsuA/RluB/E/F"/>
</dbReference>
<dbReference type="InterPro" id="IPR020103">
    <property type="entry name" value="PsdUridine_synth_cat_dom_sf"/>
</dbReference>
<feature type="compositionally biased region" description="Basic residues" evidence="7">
    <location>
        <begin position="273"/>
        <end position="287"/>
    </location>
</feature>
<evidence type="ECO:0000256" key="6">
    <source>
        <dbReference type="RuleBase" id="RU003887"/>
    </source>
</evidence>
<dbReference type="Gene3D" id="3.30.70.580">
    <property type="entry name" value="Pseudouridine synthase I, catalytic domain, N-terminal subdomain"/>
    <property type="match status" value="1"/>
</dbReference>
<dbReference type="AlphaFoldDB" id="A0A1N7QAR9"/>
<feature type="region of interest" description="Disordered" evidence="7">
    <location>
        <begin position="269"/>
        <end position="573"/>
    </location>
</feature>
<dbReference type="RefSeq" id="WP_076402148.1">
    <property type="nucleotide sequence ID" value="NZ_FTOA01000013.1"/>
</dbReference>
<feature type="compositionally biased region" description="Basic and acidic residues" evidence="7">
    <location>
        <begin position="430"/>
        <end position="464"/>
    </location>
</feature>
<dbReference type="Proteomes" id="UP000185678">
    <property type="component" value="Unassembled WGS sequence"/>
</dbReference>
<feature type="compositionally biased region" description="Basic and acidic residues" evidence="7">
    <location>
        <begin position="472"/>
        <end position="506"/>
    </location>
</feature>
<evidence type="ECO:0000256" key="2">
    <source>
        <dbReference type="ARBA" id="ARBA00008348"/>
    </source>
</evidence>
<dbReference type="GO" id="GO:0120159">
    <property type="term" value="F:rRNA pseudouridine synthase activity"/>
    <property type="evidence" value="ECO:0007669"/>
    <property type="project" value="UniProtKB-ARBA"/>
</dbReference>
<dbReference type="GO" id="GO:0003723">
    <property type="term" value="F:RNA binding"/>
    <property type="evidence" value="ECO:0007669"/>
    <property type="project" value="UniProtKB-KW"/>
</dbReference>
<proteinExistence type="inferred from homology"/>
<dbReference type="PROSITE" id="PS50889">
    <property type="entry name" value="S4"/>
    <property type="match status" value="1"/>
</dbReference>
<dbReference type="InterPro" id="IPR050343">
    <property type="entry name" value="RsuA_PseudoU_synthase"/>
</dbReference>
<evidence type="ECO:0000259" key="8">
    <source>
        <dbReference type="SMART" id="SM00363"/>
    </source>
</evidence>
<dbReference type="PROSITE" id="PS01149">
    <property type="entry name" value="PSI_RSU"/>
    <property type="match status" value="1"/>
</dbReference>
<dbReference type="Gene3D" id="3.30.70.1560">
    <property type="entry name" value="Alpha-L RNA-binding motif"/>
    <property type="match status" value="1"/>
</dbReference>
<dbReference type="InterPro" id="IPR002942">
    <property type="entry name" value="S4_RNA-bd"/>
</dbReference>
<comment type="catalytic activity">
    <reaction evidence="1">
        <text>a uridine in RNA = a pseudouridine in RNA</text>
        <dbReference type="Rhea" id="RHEA:48348"/>
        <dbReference type="Rhea" id="RHEA-COMP:12068"/>
        <dbReference type="Rhea" id="RHEA-COMP:12069"/>
        <dbReference type="ChEBI" id="CHEBI:65314"/>
        <dbReference type="ChEBI" id="CHEBI:65315"/>
    </reaction>
</comment>
<dbReference type="CDD" id="cd00165">
    <property type="entry name" value="S4"/>
    <property type="match status" value="1"/>
</dbReference>
<evidence type="ECO:0000256" key="5">
    <source>
        <dbReference type="PROSITE-ProRule" id="PRU00182"/>
    </source>
</evidence>
<evidence type="ECO:0000256" key="7">
    <source>
        <dbReference type="SAM" id="MobiDB-lite"/>
    </source>
</evidence>
<evidence type="ECO:0000313" key="9">
    <source>
        <dbReference type="EMBL" id="SIT19941.1"/>
    </source>
</evidence>
<dbReference type="PANTHER" id="PTHR47683:SF3">
    <property type="entry name" value="RIBOSOMAL LARGE SUBUNIT PSEUDOURIDINE SYNTHASE B"/>
    <property type="match status" value="1"/>
</dbReference>
<gene>
    <name evidence="9" type="ORF">SAMN05421779_11339</name>
</gene>
<sequence>MNDETEHLDDDETVTDATGERIAKVLARAGLGSRRDAEKMIADRRVSVNGRVLVSPAVNVLPSDVVAVDGEALRAAQETRVWRYHKPAGLVTTHKDPQGRTTVFAVLPRDLPHVVSVGRLDLNSEGLLLLTNDGSLAGMLEHPSTGWPRRYRVRMHGRVDMDKLATLADGVEVDGIQYGPIQVTFERQQGMNAWLQVTLHEGKNREIRRVMEHLGYTVNRLIRVAYGPFVIGRLQKGQVEEVPFKVLREALAGMGEAVPPALRMDKIDSSKWAKAKPKPVRPGYKKFQRQDDEPQGPQGANRLQGNRRDGDRPQGDRPYGAGRPQGDRRDGDRPRGDRPYGAGRPQGDRQEGDRPRGDRPYGAGRPQGDRRDGDRPRGDRPYGAGRPQGDRQEGDRPRGDRPHGAGRPQGEGRDGDRPRGDRPYGAGRPQGDRQEGDRPRGDRPHGAGRPQGERRDGDRPRGDRPYGAGRPQGDRQEGDRPRGDRPHGAGRPQGERRDGDRPRGDRPYGAGRPQGDRQEGDRPRGDRPYGAGRPHGDRRDGNRPQGGRPSGSRPSGSRPAGGSGPRGPRKGDR</sequence>
<dbReference type="SUPFAM" id="SSF55174">
    <property type="entry name" value="Alpha-L RNA-binding motif"/>
    <property type="match status" value="1"/>
</dbReference>
<dbReference type="EMBL" id="FTOA01000013">
    <property type="protein sequence ID" value="SIT19941.1"/>
    <property type="molecule type" value="Genomic_DNA"/>
</dbReference>
<organism evidence="9 10">
    <name type="scientific">Insolitispirillum peregrinum</name>
    <dbReference type="NCBI Taxonomy" id="80876"/>
    <lineage>
        <taxon>Bacteria</taxon>
        <taxon>Pseudomonadati</taxon>
        <taxon>Pseudomonadota</taxon>
        <taxon>Alphaproteobacteria</taxon>
        <taxon>Rhodospirillales</taxon>
        <taxon>Novispirillaceae</taxon>
        <taxon>Insolitispirillum</taxon>
    </lineage>
</organism>
<dbReference type="InterPro" id="IPR020094">
    <property type="entry name" value="TruA/RsuA/RluB/E/F_N"/>
</dbReference>
<keyword evidence="3 5" id="KW-0694">RNA-binding</keyword>
<protein>
    <recommendedName>
        <fullName evidence="6">Pseudouridine synthase</fullName>
        <ecNumber evidence="6">5.4.99.-</ecNumber>
    </recommendedName>
</protein>
<feature type="compositionally biased region" description="Basic and acidic residues" evidence="7">
    <location>
        <begin position="306"/>
        <end position="315"/>
    </location>
</feature>
<feature type="compositionally biased region" description="Basic and acidic residues" evidence="7">
    <location>
        <begin position="325"/>
        <end position="338"/>
    </location>
</feature>
<dbReference type="InterPro" id="IPR042092">
    <property type="entry name" value="PsdUridine_s_RsuA/RluB/E/F_cat"/>
</dbReference>
<accession>A0A1N7QAR9</accession>
<feature type="domain" description="RNA-binding S4" evidence="8">
    <location>
        <begin position="20"/>
        <end position="78"/>
    </location>
</feature>
<evidence type="ECO:0000256" key="1">
    <source>
        <dbReference type="ARBA" id="ARBA00000073"/>
    </source>
</evidence>
<evidence type="ECO:0000256" key="3">
    <source>
        <dbReference type="ARBA" id="ARBA00022884"/>
    </source>
</evidence>
<feature type="compositionally biased region" description="Basic and acidic residues" evidence="7">
    <location>
        <begin position="388"/>
        <end position="403"/>
    </location>
</feature>
<dbReference type="InterPro" id="IPR018496">
    <property type="entry name" value="PsdUridine_synth_RsuA/RluB_CS"/>
</dbReference>
<dbReference type="PANTHER" id="PTHR47683">
    <property type="entry name" value="PSEUDOURIDINE SYNTHASE FAMILY PROTEIN-RELATED"/>
    <property type="match status" value="1"/>
</dbReference>
<dbReference type="InterPro" id="IPR036986">
    <property type="entry name" value="S4_RNA-bd_sf"/>
</dbReference>